<evidence type="ECO:0000256" key="1">
    <source>
        <dbReference type="SAM" id="MobiDB-lite"/>
    </source>
</evidence>
<gene>
    <name evidence="3" type="ORF">SteCoe_13630</name>
</gene>
<reference evidence="3 4" key="1">
    <citation type="submission" date="2016-11" db="EMBL/GenBank/DDBJ databases">
        <title>The macronuclear genome of Stentor coeruleus: a giant cell with tiny introns.</title>
        <authorList>
            <person name="Slabodnick M."/>
            <person name="Ruby J.G."/>
            <person name="Reiff S.B."/>
            <person name="Swart E.C."/>
            <person name="Gosai S."/>
            <person name="Prabakaran S."/>
            <person name="Witkowska E."/>
            <person name="Larue G.E."/>
            <person name="Fisher S."/>
            <person name="Freeman R.M."/>
            <person name="Gunawardena J."/>
            <person name="Chu W."/>
            <person name="Stover N.A."/>
            <person name="Gregory B.D."/>
            <person name="Nowacki M."/>
            <person name="Derisi J."/>
            <person name="Roy S.W."/>
            <person name="Marshall W.F."/>
            <person name="Sood P."/>
        </authorList>
    </citation>
    <scope>NUCLEOTIDE SEQUENCE [LARGE SCALE GENOMIC DNA]</scope>
    <source>
        <strain evidence="3">WM001</strain>
    </source>
</reference>
<name>A0A1R2C7X8_9CILI</name>
<keyword evidence="2" id="KW-0812">Transmembrane</keyword>
<accession>A0A1R2C7X8</accession>
<evidence type="ECO:0000256" key="2">
    <source>
        <dbReference type="SAM" id="Phobius"/>
    </source>
</evidence>
<proteinExistence type="predicted"/>
<evidence type="ECO:0000313" key="3">
    <source>
        <dbReference type="EMBL" id="OMJ85106.1"/>
    </source>
</evidence>
<keyword evidence="2" id="KW-1133">Transmembrane helix</keyword>
<keyword evidence="2" id="KW-0472">Membrane</keyword>
<keyword evidence="4" id="KW-1185">Reference proteome</keyword>
<comment type="caution">
    <text evidence="3">The sequence shown here is derived from an EMBL/GenBank/DDBJ whole genome shotgun (WGS) entry which is preliminary data.</text>
</comment>
<organism evidence="3 4">
    <name type="scientific">Stentor coeruleus</name>
    <dbReference type="NCBI Taxonomy" id="5963"/>
    <lineage>
        <taxon>Eukaryota</taxon>
        <taxon>Sar</taxon>
        <taxon>Alveolata</taxon>
        <taxon>Ciliophora</taxon>
        <taxon>Postciliodesmatophora</taxon>
        <taxon>Heterotrichea</taxon>
        <taxon>Heterotrichida</taxon>
        <taxon>Stentoridae</taxon>
        <taxon>Stentor</taxon>
    </lineage>
</organism>
<sequence length="139" mass="15122">MPLKGSLYMLGLSLRDSFDGIFIVLIIFGIIVLLIPIACCIAVACGAKSVLKSDLVNKNLHNHLNPLLSKTPETGHNNQAYYPPQNQAYVGYPPDANYGPQPPVYQAPNHQGGAYYPPPPPQGMQYGYPQTSAPPPYNK</sequence>
<feature type="transmembrane region" description="Helical" evidence="2">
    <location>
        <begin position="20"/>
        <end position="45"/>
    </location>
</feature>
<dbReference type="EMBL" id="MPUH01000247">
    <property type="protein sequence ID" value="OMJ85106.1"/>
    <property type="molecule type" value="Genomic_DNA"/>
</dbReference>
<protein>
    <submittedName>
        <fullName evidence="3">Uncharacterized protein</fullName>
    </submittedName>
</protein>
<feature type="region of interest" description="Disordered" evidence="1">
    <location>
        <begin position="92"/>
        <end position="139"/>
    </location>
</feature>
<evidence type="ECO:0000313" key="4">
    <source>
        <dbReference type="Proteomes" id="UP000187209"/>
    </source>
</evidence>
<dbReference type="Proteomes" id="UP000187209">
    <property type="component" value="Unassembled WGS sequence"/>
</dbReference>
<dbReference type="AlphaFoldDB" id="A0A1R2C7X8"/>